<dbReference type="OrthoDB" id="8450677at2"/>
<protein>
    <submittedName>
        <fullName evidence="2">Uncharacterized protein</fullName>
    </submittedName>
</protein>
<organism evidence="2 3">
    <name type="scientific">Hansschlegelia quercus</name>
    <dbReference type="NCBI Taxonomy" id="2528245"/>
    <lineage>
        <taxon>Bacteria</taxon>
        <taxon>Pseudomonadati</taxon>
        <taxon>Pseudomonadota</taxon>
        <taxon>Alphaproteobacteria</taxon>
        <taxon>Hyphomicrobiales</taxon>
        <taxon>Methylopilaceae</taxon>
        <taxon>Hansschlegelia</taxon>
    </lineage>
</organism>
<dbReference type="EMBL" id="SIUB01000002">
    <property type="protein sequence ID" value="TBN54490.1"/>
    <property type="molecule type" value="Genomic_DNA"/>
</dbReference>
<dbReference type="Proteomes" id="UP000291613">
    <property type="component" value="Unassembled WGS sequence"/>
</dbReference>
<evidence type="ECO:0000256" key="1">
    <source>
        <dbReference type="SAM" id="SignalP"/>
    </source>
</evidence>
<gene>
    <name evidence="2" type="ORF">EYR15_06580</name>
</gene>
<evidence type="ECO:0000313" key="3">
    <source>
        <dbReference type="Proteomes" id="UP000291613"/>
    </source>
</evidence>
<feature type="signal peptide" evidence="1">
    <location>
        <begin position="1"/>
        <end position="24"/>
    </location>
</feature>
<reference evidence="2 3" key="1">
    <citation type="submission" date="2019-02" db="EMBL/GenBank/DDBJ databases">
        <title>Hansschlegelia quercus sp. nov., a novel methylotrophic bacterium from buds of oak (Quercus robur L.).</title>
        <authorList>
            <person name="Agafonova N.V."/>
            <person name="Kaparullina E.N."/>
            <person name="Grouzdev D.S."/>
            <person name="Doronina N.V."/>
        </authorList>
    </citation>
    <scope>NUCLEOTIDE SEQUENCE [LARGE SCALE GENOMIC DNA]</scope>
    <source>
        <strain evidence="2 3">Dub</strain>
    </source>
</reference>
<evidence type="ECO:0000313" key="2">
    <source>
        <dbReference type="EMBL" id="TBN54490.1"/>
    </source>
</evidence>
<comment type="caution">
    <text evidence="2">The sequence shown here is derived from an EMBL/GenBank/DDBJ whole genome shotgun (WGS) entry which is preliminary data.</text>
</comment>
<dbReference type="AlphaFoldDB" id="A0A4Q9GQZ6"/>
<dbReference type="RefSeq" id="WP_131002252.1">
    <property type="nucleotide sequence ID" value="NZ_JBHSZR010000005.1"/>
</dbReference>
<accession>A0A4Q9GQZ6</accession>
<feature type="chain" id="PRO_5020551938" evidence="1">
    <location>
        <begin position="25"/>
        <end position="106"/>
    </location>
</feature>
<sequence>MMKKTAGVMAALGALVLTTAPALAVTVTNLSDKAVEVTADRGVEEPKTKIEAGETVRLDCPGGCELRAPTMAYGLSAMPGDKAVFGKDNMLAYEDSGAKPAKSKTN</sequence>
<keyword evidence="3" id="KW-1185">Reference proteome</keyword>
<proteinExistence type="predicted"/>
<name>A0A4Q9GQZ6_9HYPH</name>
<keyword evidence="1" id="KW-0732">Signal</keyword>